<sequence>MFKEAGTSSDEFYANAFVLHSQGLQQTETGGIFQGILRPKITDPGPQLVKDLIQGVGSKVDKKRLGRNLLDSFALILARPGGKGVVAVVIEKLRDQNTYQLHVSMNNTPNEACKRLAEKIQEWFSNRGQDTVESGHPRSQSILWDDILRNCCQNISTSIANACIGDTEEEKHELLQGTLLYVRDLNITLNKRGEEAKKVEKFLDLLSTFFSTPTSNNSNISNLGTSKGASIYSERGKCAHGNGRMLRFLHGITEECFGLVESHAVAMRKYFNDLNKKLQEALEDVEIYRRLLGRVRSLIYTIAKYLRAWYDIVHFKAHCNSADLVFKFVMRKGRRPGGRGLDFDKILSQAAQLGIFDAKNKKSMRALHGVRQNCISAWNHCEMQMLEFVLANQESIFYNYIGCSKGPCWLCYHVLVNMTSQFEMRPSHFKLYPRWLPPHFTKNQAHKEQFVAVLKLLTKEMRRLIDLRKGGEYQPQNARSDCPDDEDTFLSLREAPKS</sequence>
<keyword evidence="2" id="KW-1185">Reference proteome</keyword>
<organism evidence="1 2">
    <name type="scientific">Daldinia eschscholtzii</name>
    <dbReference type="NCBI Taxonomy" id="292717"/>
    <lineage>
        <taxon>Eukaryota</taxon>
        <taxon>Fungi</taxon>
        <taxon>Dikarya</taxon>
        <taxon>Ascomycota</taxon>
        <taxon>Pezizomycotina</taxon>
        <taxon>Sordariomycetes</taxon>
        <taxon>Xylariomycetidae</taxon>
        <taxon>Xylariales</taxon>
        <taxon>Hypoxylaceae</taxon>
        <taxon>Daldinia</taxon>
    </lineage>
</organism>
<comment type="caution">
    <text evidence="1">The sequence shown here is derived from an EMBL/GenBank/DDBJ whole genome shotgun (WGS) entry which is preliminary data.</text>
</comment>
<reference evidence="1 2" key="1">
    <citation type="journal article" date="2024" name="Front Chem Biol">
        <title>Unveiling the potential of Daldinia eschscholtzii MFLUCC 19-0629 through bioactivity and bioinformatics studies for enhanced sustainable agriculture production.</title>
        <authorList>
            <person name="Brooks S."/>
            <person name="Weaver J.A."/>
            <person name="Klomchit A."/>
            <person name="Alharthi S.A."/>
            <person name="Onlamun T."/>
            <person name="Nurani R."/>
            <person name="Vong T.K."/>
            <person name="Alberti F."/>
            <person name="Greco C."/>
        </authorList>
    </citation>
    <scope>NUCLEOTIDE SEQUENCE [LARGE SCALE GENOMIC DNA]</scope>
    <source>
        <strain evidence="1">MFLUCC 19-0629</strain>
    </source>
</reference>
<dbReference type="EMBL" id="JBANMG010000003">
    <property type="protein sequence ID" value="KAK6955334.1"/>
    <property type="molecule type" value="Genomic_DNA"/>
</dbReference>
<protein>
    <submittedName>
        <fullName evidence="1">Uncharacterized protein</fullName>
    </submittedName>
</protein>
<proteinExistence type="predicted"/>
<dbReference type="Pfam" id="PF14441">
    <property type="entry name" value="OTT_1508_deam"/>
    <property type="match status" value="1"/>
</dbReference>
<name>A0AAX6MS61_9PEZI</name>
<dbReference type="AlphaFoldDB" id="A0AAX6MS61"/>
<evidence type="ECO:0000313" key="2">
    <source>
        <dbReference type="Proteomes" id="UP001369815"/>
    </source>
</evidence>
<dbReference type="InterPro" id="IPR027796">
    <property type="entry name" value="OTT_1508_deam-like"/>
</dbReference>
<evidence type="ECO:0000313" key="1">
    <source>
        <dbReference type="EMBL" id="KAK6955334.1"/>
    </source>
</evidence>
<dbReference type="Proteomes" id="UP001369815">
    <property type="component" value="Unassembled WGS sequence"/>
</dbReference>
<gene>
    <name evidence="1" type="ORF">Daesc_002967</name>
</gene>
<accession>A0AAX6MS61</accession>